<sequence>MSSPDGVQRLTLPTRLVLTALLREPSGELCGWDLAEATDLHSGTVYTILKRLREYGWLAWRWEERDPEAEGKPLRRYVWLTEHGVSQAKEALDRRRSRR</sequence>
<dbReference type="SUPFAM" id="SSF46785">
    <property type="entry name" value="Winged helix' DNA-binding domain"/>
    <property type="match status" value="1"/>
</dbReference>
<dbReference type="EMBL" id="JBITGY010000002">
    <property type="protein sequence ID" value="MFI6496881.1"/>
    <property type="molecule type" value="Genomic_DNA"/>
</dbReference>
<keyword evidence="3" id="KW-1185">Reference proteome</keyword>
<dbReference type="Gene3D" id="1.10.10.10">
    <property type="entry name" value="Winged helix-like DNA-binding domain superfamily/Winged helix DNA-binding domain"/>
    <property type="match status" value="1"/>
</dbReference>
<evidence type="ECO:0000259" key="1">
    <source>
        <dbReference type="Pfam" id="PF03551"/>
    </source>
</evidence>
<dbReference type="InterPro" id="IPR036388">
    <property type="entry name" value="WH-like_DNA-bd_sf"/>
</dbReference>
<gene>
    <name evidence="2" type="ORF">ACIBG2_05840</name>
</gene>
<feature type="domain" description="Transcription regulator PadR N-terminal" evidence="1">
    <location>
        <begin position="37"/>
        <end position="88"/>
    </location>
</feature>
<name>A0ABW7YLW3_9ACTN</name>
<proteinExistence type="predicted"/>
<accession>A0ABW7YLW3</accession>
<protein>
    <submittedName>
        <fullName evidence="2">PadR family transcriptional regulator</fullName>
    </submittedName>
</protein>
<dbReference type="RefSeq" id="WP_397079347.1">
    <property type="nucleotide sequence ID" value="NZ_JBITGY010000002.1"/>
</dbReference>
<organism evidence="2 3">
    <name type="scientific">Nonomuraea typhae</name>
    <dbReference type="NCBI Taxonomy" id="2603600"/>
    <lineage>
        <taxon>Bacteria</taxon>
        <taxon>Bacillati</taxon>
        <taxon>Actinomycetota</taxon>
        <taxon>Actinomycetes</taxon>
        <taxon>Streptosporangiales</taxon>
        <taxon>Streptosporangiaceae</taxon>
        <taxon>Nonomuraea</taxon>
    </lineage>
</organism>
<evidence type="ECO:0000313" key="3">
    <source>
        <dbReference type="Proteomes" id="UP001612741"/>
    </source>
</evidence>
<dbReference type="InterPro" id="IPR005149">
    <property type="entry name" value="Tscrpt_reg_PadR_N"/>
</dbReference>
<comment type="caution">
    <text evidence="2">The sequence shown here is derived from an EMBL/GenBank/DDBJ whole genome shotgun (WGS) entry which is preliminary data.</text>
</comment>
<evidence type="ECO:0000313" key="2">
    <source>
        <dbReference type="EMBL" id="MFI6496881.1"/>
    </source>
</evidence>
<dbReference type="InterPro" id="IPR036390">
    <property type="entry name" value="WH_DNA-bd_sf"/>
</dbReference>
<reference evidence="2 3" key="1">
    <citation type="submission" date="2024-10" db="EMBL/GenBank/DDBJ databases">
        <title>The Natural Products Discovery Center: Release of the First 8490 Sequenced Strains for Exploring Actinobacteria Biosynthetic Diversity.</title>
        <authorList>
            <person name="Kalkreuter E."/>
            <person name="Kautsar S.A."/>
            <person name="Yang D."/>
            <person name="Bader C.D."/>
            <person name="Teijaro C.N."/>
            <person name="Fluegel L."/>
            <person name="Davis C.M."/>
            <person name="Simpson J.R."/>
            <person name="Lauterbach L."/>
            <person name="Steele A.D."/>
            <person name="Gui C."/>
            <person name="Meng S."/>
            <person name="Li G."/>
            <person name="Viehrig K."/>
            <person name="Ye F."/>
            <person name="Su P."/>
            <person name="Kiefer A.F."/>
            <person name="Nichols A."/>
            <person name="Cepeda A.J."/>
            <person name="Yan W."/>
            <person name="Fan B."/>
            <person name="Jiang Y."/>
            <person name="Adhikari A."/>
            <person name="Zheng C.-J."/>
            <person name="Schuster L."/>
            <person name="Cowan T.M."/>
            <person name="Smanski M.J."/>
            <person name="Chevrette M.G."/>
            <person name="De Carvalho L.P.S."/>
            <person name="Shen B."/>
        </authorList>
    </citation>
    <scope>NUCLEOTIDE SEQUENCE [LARGE SCALE GENOMIC DNA]</scope>
    <source>
        <strain evidence="2 3">NPDC050545</strain>
    </source>
</reference>
<dbReference type="Pfam" id="PF03551">
    <property type="entry name" value="PadR"/>
    <property type="match status" value="1"/>
</dbReference>
<dbReference type="Proteomes" id="UP001612741">
    <property type="component" value="Unassembled WGS sequence"/>
</dbReference>